<dbReference type="AlphaFoldDB" id="A0A914R366"/>
<keyword evidence="1" id="KW-0175">Coiled coil</keyword>
<keyword evidence="2" id="KW-1185">Reference proteome</keyword>
<dbReference type="InterPro" id="IPR002017">
    <property type="entry name" value="Spectrin_repeat"/>
</dbReference>
<organism evidence="2 3">
    <name type="scientific">Parascaris equorum</name>
    <name type="common">Equine roundworm</name>
    <dbReference type="NCBI Taxonomy" id="6256"/>
    <lineage>
        <taxon>Eukaryota</taxon>
        <taxon>Metazoa</taxon>
        <taxon>Ecdysozoa</taxon>
        <taxon>Nematoda</taxon>
        <taxon>Chromadorea</taxon>
        <taxon>Rhabditida</taxon>
        <taxon>Spirurina</taxon>
        <taxon>Ascaridomorpha</taxon>
        <taxon>Ascaridoidea</taxon>
        <taxon>Ascarididae</taxon>
        <taxon>Parascaris</taxon>
    </lineage>
</organism>
<evidence type="ECO:0000313" key="3">
    <source>
        <dbReference type="WBParaSite" id="PEQ_0000104401-mRNA-1"/>
    </source>
</evidence>
<name>A0A914R366_PAREQ</name>
<accession>A0A914R366</accession>
<dbReference type="WBParaSite" id="PEQ_0000104401-mRNA-1">
    <property type="protein sequence ID" value="PEQ_0000104401-mRNA-1"/>
    <property type="gene ID" value="PEQ_0000104401"/>
</dbReference>
<dbReference type="SUPFAM" id="SSF46966">
    <property type="entry name" value="Spectrin repeat"/>
    <property type="match status" value="1"/>
</dbReference>
<feature type="coiled-coil region" evidence="1">
    <location>
        <begin position="12"/>
        <end position="49"/>
    </location>
</feature>
<dbReference type="Proteomes" id="UP000887564">
    <property type="component" value="Unplaced"/>
</dbReference>
<reference evidence="3" key="1">
    <citation type="submission" date="2022-11" db="UniProtKB">
        <authorList>
            <consortium name="WormBaseParasite"/>
        </authorList>
    </citation>
    <scope>IDENTIFICATION</scope>
</reference>
<evidence type="ECO:0000313" key="2">
    <source>
        <dbReference type="Proteomes" id="UP000887564"/>
    </source>
</evidence>
<sequence>MRPRMLDVGENAEQAANLLNIHEDLMRRLRSKEDQVEELLAKADNLVTQQQEPDVLVYEAMAESLGSAWKELNRQLQMRGYLLKEALKFYEYAQQHERQTIKYDIRFTGIDADLLLDVDSTFDI</sequence>
<proteinExistence type="predicted"/>
<evidence type="ECO:0000256" key="1">
    <source>
        <dbReference type="SAM" id="Coils"/>
    </source>
</evidence>
<protein>
    <submittedName>
        <fullName evidence="3">Uncharacterized protein</fullName>
    </submittedName>
</protein>
<dbReference type="Gene3D" id="1.20.58.60">
    <property type="match status" value="1"/>
</dbReference>
<dbReference type="Pfam" id="PF00435">
    <property type="entry name" value="Spectrin"/>
    <property type="match status" value="1"/>
</dbReference>